<proteinExistence type="predicted"/>
<name>A0A327Q789_9BACT</name>
<dbReference type="AlphaFoldDB" id="A0A327Q789"/>
<reference evidence="1 2" key="1">
    <citation type="submission" date="2018-06" db="EMBL/GenBank/DDBJ databases">
        <title>Genomic Encyclopedia of Archaeal and Bacterial Type Strains, Phase II (KMG-II): from individual species to whole genera.</title>
        <authorList>
            <person name="Goeker M."/>
        </authorList>
    </citation>
    <scope>NUCLEOTIDE SEQUENCE [LARGE SCALE GENOMIC DNA]</scope>
    <source>
        <strain evidence="1 2">DSM 23857</strain>
    </source>
</reference>
<comment type="caution">
    <text evidence="1">The sequence shown here is derived from an EMBL/GenBank/DDBJ whole genome shotgun (WGS) entry which is preliminary data.</text>
</comment>
<dbReference type="Proteomes" id="UP000249547">
    <property type="component" value="Unassembled WGS sequence"/>
</dbReference>
<evidence type="ECO:0000313" key="1">
    <source>
        <dbReference type="EMBL" id="RAJ00456.1"/>
    </source>
</evidence>
<sequence length="62" mass="6576">MAVGGKPALRASVTKGVNRNNLSTKQKKIATNLVNKGMLKANKNGDLSFTAKGKQAITKDTF</sequence>
<accession>A0A327Q789</accession>
<dbReference type="EMBL" id="QLLL01000008">
    <property type="protein sequence ID" value="RAJ00456.1"/>
    <property type="molecule type" value="Genomic_DNA"/>
</dbReference>
<dbReference type="RefSeq" id="WP_111599569.1">
    <property type="nucleotide sequence ID" value="NZ_QLLL01000008.1"/>
</dbReference>
<protein>
    <submittedName>
        <fullName evidence="1">Uncharacterized protein</fullName>
    </submittedName>
</protein>
<evidence type="ECO:0000313" key="2">
    <source>
        <dbReference type="Proteomes" id="UP000249547"/>
    </source>
</evidence>
<gene>
    <name evidence="1" type="ORF">LX64_04162</name>
</gene>
<organism evidence="1 2">
    <name type="scientific">Chitinophaga skermanii</name>
    <dbReference type="NCBI Taxonomy" id="331697"/>
    <lineage>
        <taxon>Bacteria</taxon>
        <taxon>Pseudomonadati</taxon>
        <taxon>Bacteroidota</taxon>
        <taxon>Chitinophagia</taxon>
        <taxon>Chitinophagales</taxon>
        <taxon>Chitinophagaceae</taxon>
        <taxon>Chitinophaga</taxon>
    </lineage>
</organism>
<keyword evidence="2" id="KW-1185">Reference proteome</keyword>